<name>W2TVW0_NECAM</name>
<evidence type="ECO:0000313" key="1">
    <source>
        <dbReference type="EMBL" id="ETN85774.1"/>
    </source>
</evidence>
<dbReference type="KEGG" id="nai:NECAME_16655"/>
<evidence type="ECO:0000313" key="2">
    <source>
        <dbReference type="Proteomes" id="UP000053676"/>
    </source>
</evidence>
<gene>
    <name evidence="1" type="ORF">NECAME_16655</name>
</gene>
<accession>W2TVW0</accession>
<dbReference type="AlphaFoldDB" id="W2TVW0"/>
<protein>
    <submittedName>
        <fullName evidence="1">Uncharacterized protein</fullName>
    </submittedName>
</protein>
<dbReference type="Proteomes" id="UP000053676">
    <property type="component" value="Unassembled WGS sequence"/>
</dbReference>
<organism evidence="1 2">
    <name type="scientific">Necator americanus</name>
    <name type="common">Human hookworm</name>
    <dbReference type="NCBI Taxonomy" id="51031"/>
    <lineage>
        <taxon>Eukaryota</taxon>
        <taxon>Metazoa</taxon>
        <taxon>Ecdysozoa</taxon>
        <taxon>Nematoda</taxon>
        <taxon>Chromadorea</taxon>
        <taxon>Rhabditida</taxon>
        <taxon>Rhabditina</taxon>
        <taxon>Rhabditomorpha</taxon>
        <taxon>Strongyloidea</taxon>
        <taxon>Ancylostomatidae</taxon>
        <taxon>Bunostominae</taxon>
        <taxon>Necator</taxon>
    </lineage>
</organism>
<proteinExistence type="predicted"/>
<dbReference type="EMBL" id="KI657670">
    <property type="protein sequence ID" value="ETN85774.1"/>
    <property type="molecule type" value="Genomic_DNA"/>
</dbReference>
<keyword evidence="2" id="KW-1185">Reference proteome</keyword>
<reference evidence="2" key="1">
    <citation type="journal article" date="2014" name="Nat. Genet.">
        <title>Genome of the human hookworm Necator americanus.</title>
        <authorList>
            <person name="Tang Y.T."/>
            <person name="Gao X."/>
            <person name="Rosa B.A."/>
            <person name="Abubucker S."/>
            <person name="Hallsworth-Pepin K."/>
            <person name="Martin J."/>
            <person name="Tyagi R."/>
            <person name="Heizer E."/>
            <person name="Zhang X."/>
            <person name="Bhonagiri-Palsikar V."/>
            <person name="Minx P."/>
            <person name="Warren W.C."/>
            <person name="Wang Q."/>
            <person name="Zhan B."/>
            <person name="Hotez P.J."/>
            <person name="Sternberg P.W."/>
            <person name="Dougall A."/>
            <person name="Gaze S.T."/>
            <person name="Mulvenna J."/>
            <person name="Sotillo J."/>
            <person name="Ranganathan S."/>
            <person name="Rabelo E.M."/>
            <person name="Wilson R.K."/>
            <person name="Felgner P.L."/>
            <person name="Bethony J."/>
            <person name="Hawdon J.M."/>
            <person name="Gasser R.B."/>
            <person name="Loukas A."/>
            <person name="Mitreva M."/>
        </authorList>
    </citation>
    <scope>NUCLEOTIDE SEQUENCE [LARGE SCALE GENOMIC DNA]</scope>
</reference>
<sequence length="63" mass="6752">MSNQPTGGVVKDEELILDHNDCCSDSGVPKQSPQSLLLALISSRWPSPAQKATVYPKKGVTEV</sequence>